<feature type="transmembrane region" description="Helical" evidence="1">
    <location>
        <begin position="555"/>
        <end position="577"/>
    </location>
</feature>
<dbReference type="OrthoDB" id="3194679at2"/>
<keyword evidence="1" id="KW-0472">Membrane</keyword>
<keyword evidence="1" id="KW-0812">Transmembrane</keyword>
<sequence>MRAGDLECVAAGQTGVGRAGGEGRLGGAGRVGAALARVGLAMSACCLGVVVLVVCLSTVWLMVGADDGNLTQSMSIRTWLGADTRLDLALGLVGAIVVLALCRLARSCGRMLDGPSATRALVVGTLLFQLLVILALQARDTYWGDSWMVSDFVDKALAGGVTSLFRGPYRTLFYDARLYFSCYPFQATFFWLLYGLRLAFGDLAFMAFQVLSALSTSLGVWALMSLVGSLTSSAGARRVAWVLVALCLPMYWLSTFLYGNAMGCGLALAFLAMQARAMGERGRAAAGWCAGSLVPLALALCVKATFVLFAIGAVLAWLVVALCRGRAWGLVGCVAVVACAHALSGLPFSALRAASGGYEFGEPLTTLNHIELGLRMGAGEFYVSVDGGVYEYAPGGWSNHANAVWQASGENADVQNEVATHELAADVLGFASHPLSAARFFAVKLATEWADPTYQSLYYLSMCGNAAGARVNPADESASLGIACARLTNLLDGYQTVTFAAALGLLVLACRRWGDGQDGPAPLEVRASRATALLLAAVFFTGFGCYLLWEAKAVYVLPFAIAVIPLASAGLSAALRYTNRLFPHRREARKPSTARGCERGC</sequence>
<keyword evidence="3" id="KW-1185">Reference proteome</keyword>
<feature type="transmembrane region" description="Helical" evidence="1">
    <location>
        <begin position="88"/>
        <end position="105"/>
    </location>
</feature>
<dbReference type="KEGG" id="pcat:Pcatena_03290"/>
<evidence type="ECO:0008006" key="4">
    <source>
        <dbReference type="Google" id="ProtNLM"/>
    </source>
</evidence>
<proteinExistence type="predicted"/>
<evidence type="ECO:0000256" key="1">
    <source>
        <dbReference type="SAM" id="Phobius"/>
    </source>
</evidence>
<protein>
    <recommendedName>
        <fullName evidence="4">Glycosyltransferase RgtA/B/C/D-like domain-containing protein</fullName>
    </recommendedName>
</protein>
<dbReference type="GeneID" id="88848473"/>
<dbReference type="Proteomes" id="UP000273154">
    <property type="component" value="Chromosome"/>
</dbReference>
<dbReference type="RefSeq" id="WP_126421064.1">
    <property type="nucleotide sequence ID" value="NZ_AP019367.1"/>
</dbReference>
<feature type="transmembrane region" description="Helical" evidence="1">
    <location>
        <begin position="530"/>
        <end position="549"/>
    </location>
</feature>
<accession>A0A3G9K529</accession>
<reference evidence="3" key="1">
    <citation type="submission" date="2018-11" db="EMBL/GenBank/DDBJ databases">
        <title>Comparative genomics of Parolsenella catena and Libanicoccus massiliensis: Reclassification of Libanicoccus massiliensis as Parolsenella massiliensis comb. nov.</title>
        <authorList>
            <person name="Sakamoto M."/>
            <person name="Ikeyama N."/>
            <person name="Murakami T."/>
            <person name="Mori H."/>
            <person name="Yuki M."/>
            <person name="Ohkuma M."/>
        </authorList>
    </citation>
    <scope>NUCLEOTIDE SEQUENCE [LARGE SCALE GENOMIC DNA]</scope>
    <source>
        <strain evidence="3">JCM 31932</strain>
    </source>
</reference>
<dbReference type="EMBL" id="AP019367">
    <property type="protein sequence ID" value="BBH49742.1"/>
    <property type="molecule type" value="Genomic_DNA"/>
</dbReference>
<organism evidence="2 3">
    <name type="scientific">Parolsenella catena</name>
    <dbReference type="NCBI Taxonomy" id="2003188"/>
    <lineage>
        <taxon>Bacteria</taxon>
        <taxon>Bacillati</taxon>
        <taxon>Actinomycetota</taxon>
        <taxon>Coriobacteriia</taxon>
        <taxon>Coriobacteriales</taxon>
        <taxon>Atopobiaceae</taxon>
        <taxon>Parolsenella</taxon>
    </lineage>
</organism>
<feature type="transmembrane region" description="Helical" evidence="1">
    <location>
        <begin position="293"/>
        <end position="320"/>
    </location>
</feature>
<evidence type="ECO:0000313" key="2">
    <source>
        <dbReference type="EMBL" id="BBH49742.1"/>
    </source>
</evidence>
<feature type="transmembrane region" description="Helical" evidence="1">
    <location>
        <begin position="203"/>
        <end position="227"/>
    </location>
</feature>
<feature type="transmembrane region" description="Helical" evidence="1">
    <location>
        <begin position="40"/>
        <end position="63"/>
    </location>
</feature>
<gene>
    <name evidence="2" type="ORF">Pcatena_03290</name>
</gene>
<name>A0A3G9K529_9ACTN</name>
<feature type="transmembrane region" description="Helical" evidence="1">
    <location>
        <begin position="239"/>
        <end position="272"/>
    </location>
</feature>
<evidence type="ECO:0000313" key="3">
    <source>
        <dbReference type="Proteomes" id="UP000273154"/>
    </source>
</evidence>
<dbReference type="AlphaFoldDB" id="A0A3G9K529"/>
<feature type="transmembrane region" description="Helical" evidence="1">
    <location>
        <begin position="326"/>
        <end position="346"/>
    </location>
</feature>
<keyword evidence="1" id="KW-1133">Transmembrane helix</keyword>
<feature type="transmembrane region" description="Helical" evidence="1">
    <location>
        <begin position="178"/>
        <end position="196"/>
    </location>
</feature>
<feature type="transmembrane region" description="Helical" evidence="1">
    <location>
        <begin position="117"/>
        <end position="138"/>
    </location>
</feature>